<dbReference type="PANTHER" id="PTHR43553:SF24">
    <property type="entry name" value="ENERGY-COUPLING FACTOR TRANSPORTER ATP-BINDING PROTEIN ECFA1"/>
    <property type="match status" value="1"/>
</dbReference>
<reference evidence="5 6" key="1">
    <citation type="submission" date="2019-12" db="EMBL/GenBank/DDBJ databases">
        <title>Corynebacterium sp. nov., isolated from feces of the Anser Albifrons in China.</title>
        <authorList>
            <person name="Liu Q."/>
        </authorList>
    </citation>
    <scope>NUCLEOTIDE SEQUENCE [LARGE SCALE GENOMIC DNA]</scope>
    <source>
        <strain evidence="5 6">4H37-19</strain>
    </source>
</reference>
<dbReference type="InterPro" id="IPR003593">
    <property type="entry name" value="AAA+_ATPase"/>
</dbReference>
<dbReference type="PROSITE" id="PS50893">
    <property type="entry name" value="ABC_TRANSPORTER_2"/>
    <property type="match status" value="1"/>
</dbReference>
<evidence type="ECO:0000256" key="2">
    <source>
        <dbReference type="ARBA" id="ARBA00022448"/>
    </source>
</evidence>
<dbReference type="GO" id="GO:0005524">
    <property type="term" value="F:ATP binding"/>
    <property type="evidence" value="ECO:0007669"/>
    <property type="project" value="UniProtKB-KW"/>
</dbReference>
<comment type="similarity">
    <text evidence="1">Belongs to the ABC transporter superfamily.</text>
</comment>
<dbReference type="EMBL" id="CP046884">
    <property type="protein sequence ID" value="QNQ90410.1"/>
    <property type="molecule type" value="Genomic_DNA"/>
</dbReference>
<dbReference type="InterPro" id="IPR003439">
    <property type="entry name" value="ABC_transporter-like_ATP-bd"/>
</dbReference>
<dbReference type="GO" id="GO:0042626">
    <property type="term" value="F:ATPase-coupled transmembrane transporter activity"/>
    <property type="evidence" value="ECO:0007669"/>
    <property type="project" value="TreeGrafter"/>
</dbReference>
<dbReference type="PANTHER" id="PTHR43553">
    <property type="entry name" value="HEAVY METAL TRANSPORTER"/>
    <property type="match status" value="1"/>
</dbReference>
<accession>A0A7H0SPD5</accession>
<dbReference type="SMART" id="SM00382">
    <property type="entry name" value="AAA"/>
    <property type="match status" value="1"/>
</dbReference>
<dbReference type="CDD" id="cd03225">
    <property type="entry name" value="ABC_cobalt_CbiO_domain1"/>
    <property type="match status" value="1"/>
</dbReference>
<protein>
    <submittedName>
        <fullName evidence="5">ATP-binding cassette domain-containing protein</fullName>
    </submittedName>
</protein>
<dbReference type="Pfam" id="PF00005">
    <property type="entry name" value="ABC_tran"/>
    <property type="match status" value="1"/>
</dbReference>
<dbReference type="Gene3D" id="3.40.50.300">
    <property type="entry name" value="P-loop containing nucleotide triphosphate hydrolases"/>
    <property type="match status" value="1"/>
</dbReference>
<dbReference type="InterPro" id="IPR017871">
    <property type="entry name" value="ABC_transporter-like_CS"/>
</dbReference>
<dbReference type="InterPro" id="IPR027417">
    <property type="entry name" value="P-loop_NTPase"/>
</dbReference>
<dbReference type="GO" id="GO:0016887">
    <property type="term" value="F:ATP hydrolysis activity"/>
    <property type="evidence" value="ECO:0007669"/>
    <property type="project" value="InterPro"/>
</dbReference>
<evidence type="ECO:0000256" key="4">
    <source>
        <dbReference type="ARBA" id="ARBA00022840"/>
    </source>
</evidence>
<name>A0A7H0SPD5_9CORY</name>
<dbReference type="PROSITE" id="PS00211">
    <property type="entry name" value="ABC_TRANSPORTER_1"/>
    <property type="match status" value="1"/>
</dbReference>
<evidence type="ECO:0000313" key="6">
    <source>
        <dbReference type="Proteomes" id="UP000516320"/>
    </source>
</evidence>
<dbReference type="RefSeq" id="WP_187973726.1">
    <property type="nucleotide sequence ID" value="NZ_CP046884.1"/>
</dbReference>
<keyword evidence="6" id="KW-1185">Reference proteome</keyword>
<sequence length="230" mass="25897">MPEVSFHSVSLQFDDQLILDNLSFRLSEHRIGIIGENGSGKSSLVRLINGLSVATSGEVKVNGLNPARQAKEVRRLVGFIFSDADNQIIMPRVRDDVDFSLRRRGLSRDERQNRVDAVLEQFGLTEIAEQTPHSLSSGQKQLLALASVIVINPDIIIADEPTTLLDLRNRIKISRIFSQLQQQLIVVSHDLDILENFDRILCVDHHRIIADGSPHEVLPFYRTLMTERAS</sequence>
<dbReference type="Proteomes" id="UP000516320">
    <property type="component" value="Chromosome"/>
</dbReference>
<keyword evidence="4 5" id="KW-0067">ATP-binding</keyword>
<organism evidence="5 6">
    <name type="scientific">Corynebacterium poyangense</name>
    <dbReference type="NCBI Taxonomy" id="2684405"/>
    <lineage>
        <taxon>Bacteria</taxon>
        <taxon>Bacillati</taxon>
        <taxon>Actinomycetota</taxon>
        <taxon>Actinomycetes</taxon>
        <taxon>Mycobacteriales</taxon>
        <taxon>Corynebacteriaceae</taxon>
        <taxon>Corynebacterium</taxon>
    </lineage>
</organism>
<dbReference type="GO" id="GO:0043190">
    <property type="term" value="C:ATP-binding cassette (ABC) transporter complex"/>
    <property type="evidence" value="ECO:0007669"/>
    <property type="project" value="TreeGrafter"/>
</dbReference>
<dbReference type="KEGG" id="cpoy:GP475_07010"/>
<proteinExistence type="inferred from homology"/>
<keyword evidence="2" id="KW-0813">Transport</keyword>
<gene>
    <name evidence="5" type="ORF">GP475_07010</name>
</gene>
<evidence type="ECO:0000313" key="5">
    <source>
        <dbReference type="EMBL" id="QNQ90410.1"/>
    </source>
</evidence>
<dbReference type="AlphaFoldDB" id="A0A7H0SPD5"/>
<evidence type="ECO:0000256" key="1">
    <source>
        <dbReference type="ARBA" id="ARBA00005417"/>
    </source>
</evidence>
<evidence type="ECO:0000256" key="3">
    <source>
        <dbReference type="ARBA" id="ARBA00022741"/>
    </source>
</evidence>
<dbReference type="InterPro" id="IPR015856">
    <property type="entry name" value="ABC_transpr_CbiO/EcfA_su"/>
</dbReference>
<keyword evidence="3" id="KW-0547">Nucleotide-binding</keyword>
<dbReference type="SUPFAM" id="SSF52540">
    <property type="entry name" value="P-loop containing nucleoside triphosphate hydrolases"/>
    <property type="match status" value="1"/>
</dbReference>
<dbReference type="InterPro" id="IPR050095">
    <property type="entry name" value="ECF_ABC_transporter_ATP-bd"/>
</dbReference>